<proteinExistence type="predicted"/>
<keyword evidence="4 14" id="KW-1133">Transmembrane helix</keyword>
<feature type="chain" id="PRO_5019376084" description="Ionotropic glutamate receptor C-terminal domain-containing protein" evidence="15">
    <location>
        <begin position="16"/>
        <end position="150"/>
    </location>
</feature>
<evidence type="ECO:0000256" key="8">
    <source>
        <dbReference type="ARBA" id="ARBA00023170"/>
    </source>
</evidence>
<keyword evidence="9" id="KW-0325">Glycoprotein</keyword>
<organism evidence="17 18">
    <name type="scientific">Protopolystoma xenopodis</name>
    <dbReference type="NCBI Taxonomy" id="117903"/>
    <lineage>
        <taxon>Eukaryota</taxon>
        <taxon>Metazoa</taxon>
        <taxon>Spiralia</taxon>
        <taxon>Lophotrochozoa</taxon>
        <taxon>Platyhelminthes</taxon>
        <taxon>Monogenea</taxon>
        <taxon>Polyopisthocotylea</taxon>
        <taxon>Polystomatidea</taxon>
        <taxon>Polystomatidae</taxon>
        <taxon>Protopolystoma</taxon>
    </lineage>
</organism>
<dbReference type="Gene3D" id="1.10.287.70">
    <property type="match status" value="1"/>
</dbReference>
<evidence type="ECO:0000256" key="14">
    <source>
        <dbReference type="SAM" id="Phobius"/>
    </source>
</evidence>
<keyword evidence="10" id="KW-0628">Postsynaptic cell membrane</keyword>
<feature type="signal peptide" evidence="15">
    <location>
        <begin position="1"/>
        <end position="15"/>
    </location>
</feature>
<keyword evidence="5" id="KW-0770">Synapse</keyword>
<evidence type="ECO:0000256" key="5">
    <source>
        <dbReference type="ARBA" id="ARBA00023018"/>
    </source>
</evidence>
<keyword evidence="8" id="KW-0675">Receptor</keyword>
<keyword evidence="3 14" id="KW-0812">Transmembrane</keyword>
<evidence type="ECO:0000256" key="12">
    <source>
        <dbReference type="ARBA" id="ARBA00023303"/>
    </source>
</evidence>
<dbReference type="SUPFAM" id="SSF81324">
    <property type="entry name" value="Voltage-gated potassium channels"/>
    <property type="match status" value="1"/>
</dbReference>
<comment type="subcellular location">
    <subcellularLocation>
        <location evidence="13">Postsynaptic cell membrane</location>
        <topology evidence="13">Multi-pass membrane protein</topology>
    </subcellularLocation>
</comment>
<keyword evidence="2" id="KW-1003">Cell membrane</keyword>
<dbReference type="PANTHER" id="PTHR18966">
    <property type="entry name" value="IONOTROPIC GLUTAMATE RECEPTOR"/>
    <property type="match status" value="1"/>
</dbReference>
<reference evidence="17" key="1">
    <citation type="submission" date="2018-11" db="EMBL/GenBank/DDBJ databases">
        <authorList>
            <consortium name="Pathogen Informatics"/>
        </authorList>
    </citation>
    <scope>NUCLEOTIDE SEQUENCE</scope>
</reference>
<feature type="domain" description="Ionotropic glutamate receptor C-terminal" evidence="16">
    <location>
        <begin position="1"/>
        <end position="143"/>
    </location>
</feature>
<evidence type="ECO:0000256" key="2">
    <source>
        <dbReference type="ARBA" id="ARBA00022475"/>
    </source>
</evidence>
<evidence type="ECO:0000256" key="6">
    <source>
        <dbReference type="ARBA" id="ARBA00023065"/>
    </source>
</evidence>
<dbReference type="InterPro" id="IPR015683">
    <property type="entry name" value="Ionotropic_Glu_rcpt"/>
</dbReference>
<keyword evidence="12" id="KW-0407">Ion channel</keyword>
<evidence type="ECO:0000313" key="17">
    <source>
        <dbReference type="EMBL" id="VEL10091.1"/>
    </source>
</evidence>
<feature type="transmembrane region" description="Helical" evidence="14">
    <location>
        <begin position="133"/>
        <end position="148"/>
    </location>
</feature>
<evidence type="ECO:0000256" key="4">
    <source>
        <dbReference type="ARBA" id="ARBA00022989"/>
    </source>
</evidence>
<dbReference type="Pfam" id="PF00060">
    <property type="entry name" value="Lig_chan"/>
    <property type="match status" value="1"/>
</dbReference>
<dbReference type="AlphaFoldDB" id="A0A448WEY5"/>
<name>A0A448WEY5_9PLAT</name>
<evidence type="ECO:0000256" key="3">
    <source>
        <dbReference type="ARBA" id="ARBA00022692"/>
    </source>
</evidence>
<keyword evidence="1" id="KW-0813">Transport</keyword>
<gene>
    <name evidence="17" type="ORF">PXEA_LOCUS3531</name>
</gene>
<sequence length="150" mass="17266">MAAYIMVSFVLFVIARFSPYEWYNPHPCNVDSNLVENNFNMLNSLWFTIGSLMQQGSDILPRATSTRIIAGFWWFFTLIIVSSYTANLAAFLTVSRMKVPIENVEDLAKQTKIKYGTRMGGSSAAFFEVNLEYIHYLFSVLLILYLNFRT</sequence>
<keyword evidence="18" id="KW-1185">Reference proteome</keyword>
<comment type="caution">
    <text evidence="17">The sequence shown here is derived from an EMBL/GenBank/DDBJ whole genome shotgun (WGS) entry which is preliminary data.</text>
</comment>
<evidence type="ECO:0000256" key="15">
    <source>
        <dbReference type="SAM" id="SignalP"/>
    </source>
</evidence>
<evidence type="ECO:0000256" key="1">
    <source>
        <dbReference type="ARBA" id="ARBA00022448"/>
    </source>
</evidence>
<protein>
    <recommendedName>
        <fullName evidence="16">Ionotropic glutamate receptor C-terminal domain-containing protein</fullName>
    </recommendedName>
</protein>
<keyword evidence="11" id="KW-1071">Ligand-gated ion channel</keyword>
<feature type="transmembrane region" description="Helical" evidence="14">
    <location>
        <begin position="72"/>
        <end position="94"/>
    </location>
</feature>
<keyword evidence="15" id="KW-0732">Signal</keyword>
<keyword evidence="6" id="KW-0406">Ion transport</keyword>
<accession>A0A448WEY5</accession>
<dbReference type="Proteomes" id="UP000784294">
    <property type="component" value="Unassembled WGS sequence"/>
</dbReference>
<evidence type="ECO:0000256" key="10">
    <source>
        <dbReference type="ARBA" id="ARBA00023257"/>
    </source>
</evidence>
<evidence type="ECO:0000256" key="11">
    <source>
        <dbReference type="ARBA" id="ARBA00023286"/>
    </source>
</evidence>
<dbReference type="FunFam" id="1.10.287.70:FF:000010">
    <property type="entry name" value="Putative glutamate receptor ionotropic kainate 1"/>
    <property type="match status" value="1"/>
</dbReference>
<evidence type="ECO:0000259" key="16">
    <source>
        <dbReference type="Pfam" id="PF00060"/>
    </source>
</evidence>
<evidence type="ECO:0000256" key="7">
    <source>
        <dbReference type="ARBA" id="ARBA00023136"/>
    </source>
</evidence>
<dbReference type="OrthoDB" id="5984008at2759"/>
<evidence type="ECO:0000313" key="18">
    <source>
        <dbReference type="Proteomes" id="UP000784294"/>
    </source>
</evidence>
<dbReference type="GO" id="GO:0015276">
    <property type="term" value="F:ligand-gated monoatomic ion channel activity"/>
    <property type="evidence" value="ECO:0007669"/>
    <property type="project" value="InterPro"/>
</dbReference>
<dbReference type="InterPro" id="IPR001320">
    <property type="entry name" value="Iontro_rcpt_C"/>
</dbReference>
<evidence type="ECO:0000256" key="9">
    <source>
        <dbReference type="ARBA" id="ARBA00023180"/>
    </source>
</evidence>
<dbReference type="EMBL" id="CAAALY010008014">
    <property type="protein sequence ID" value="VEL10091.1"/>
    <property type="molecule type" value="Genomic_DNA"/>
</dbReference>
<evidence type="ECO:0000256" key="13">
    <source>
        <dbReference type="ARBA" id="ARBA00034104"/>
    </source>
</evidence>
<keyword evidence="7 14" id="KW-0472">Membrane</keyword>
<dbReference type="GO" id="GO:0045211">
    <property type="term" value="C:postsynaptic membrane"/>
    <property type="evidence" value="ECO:0007669"/>
    <property type="project" value="UniProtKB-SubCell"/>
</dbReference>